<proteinExistence type="inferred from homology"/>
<dbReference type="OMA" id="TIHAHVK"/>
<dbReference type="Gramene" id="Kaladp0036s0234.1.v1.1">
    <property type="protein sequence ID" value="Kaladp0036s0234.1.v1.1"/>
    <property type="gene ID" value="Kaladp0036s0234.v1.1"/>
</dbReference>
<evidence type="ECO:0000313" key="3">
    <source>
        <dbReference type="Proteomes" id="UP000594263"/>
    </source>
</evidence>
<dbReference type="PANTHER" id="PTHR31495:SF1">
    <property type="entry name" value="INACTIVE PEROXYGENASE-LIKE PROTEIN-RELATED"/>
    <property type="match status" value="1"/>
</dbReference>
<dbReference type="GO" id="GO:0004497">
    <property type="term" value="F:monooxygenase activity"/>
    <property type="evidence" value="ECO:0007669"/>
    <property type="project" value="TreeGrafter"/>
</dbReference>
<protein>
    <submittedName>
        <fullName evidence="2">Uncharacterized protein</fullName>
    </submittedName>
</protein>
<evidence type="ECO:0000256" key="1">
    <source>
        <dbReference type="ARBA" id="ARBA00006765"/>
    </source>
</evidence>
<evidence type="ECO:0000313" key="2">
    <source>
        <dbReference type="EnsemblPlants" id="Kaladp0036s0234.1.v1.1"/>
    </source>
</evidence>
<dbReference type="AlphaFoldDB" id="A0A7N0TFY0"/>
<reference evidence="2" key="1">
    <citation type="submission" date="2021-01" db="UniProtKB">
        <authorList>
            <consortium name="EnsemblPlants"/>
        </authorList>
    </citation>
    <scope>IDENTIFICATION</scope>
</reference>
<dbReference type="EnsemblPlants" id="Kaladp0036s0234.1.v1.1">
    <property type="protein sequence ID" value="Kaladp0036s0234.1.v1.1"/>
    <property type="gene ID" value="Kaladp0036s0234.v1.1"/>
</dbReference>
<organism evidence="2 3">
    <name type="scientific">Kalanchoe fedtschenkoi</name>
    <name type="common">Lavender scallops</name>
    <name type="synonym">South American air plant</name>
    <dbReference type="NCBI Taxonomy" id="63787"/>
    <lineage>
        <taxon>Eukaryota</taxon>
        <taxon>Viridiplantae</taxon>
        <taxon>Streptophyta</taxon>
        <taxon>Embryophyta</taxon>
        <taxon>Tracheophyta</taxon>
        <taxon>Spermatophyta</taxon>
        <taxon>Magnoliopsida</taxon>
        <taxon>eudicotyledons</taxon>
        <taxon>Gunneridae</taxon>
        <taxon>Pentapetalae</taxon>
        <taxon>Saxifragales</taxon>
        <taxon>Crassulaceae</taxon>
        <taxon>Kalanchoe</taxon>
    </lineage>
</organism>
<dbReference type="PANTHER" id="PTHR31495">
    <property type="entry name" value="PEROXYGENASE 3-RELATED"/>
    <property type="match status" value="1"/>
</dbReference>
<dbReference type="InterPro" id="IPR007736">
    <property type="entry name" value="Caleosin-related"/>
</dbReference>
<sequence length="198" mass="22557">MQIPIDCVHQNVATPSQYVPCFFQWLSYFSHCFSWLLRQFTKFCRDLNFNDVLRLWAGFKQLGIGAVESLASATLIHTALSAKTRPGQPFDIKFPIIIENIKLAKHTSDSGVYDDEAIFTIHAHVKADALNSDELDELLKSNRKAGDFKNWLAASTEWKLLYRLGKDVNGFLPKENIRNVYDGSFFHQLAKQLNNTSA</sequence>
<comment type="similarity">
    <text evidence="1">Belongs to the caleosin family.</text>
</comment>
<dbReference type="Proteomes" id="UP000594263">
    <property type="component" value="Unplaced"/>
</dbReference>
<name>A0A7N0TFY0_KALFE</name>
<dbReference type="GO" id="GO:0005509">
    <property type="term" value="F:calcium ion binding"/>
    <property type="evidence" value="ECO:0007669"/>
    <property type="project" value="TreeGrafter"/>
</dbReference>
<dbReference type="Pfam" id="PF05042">
    <property type="entry name" value="Caleosin"/>
    <property type="match status" value="1"/>
</dbReference>
<keyword evidence="3" id="KW-1185">Reference proteome</keyword>
<accession>A0A7N0TFY0</accession>